<dbReference type="RefSeq" id="WP_165566231.1">
    <property type="nucleotide sequence ID" value="NZ_SAYU02000008.1"/>
</dbReference>
<evidence type="ECO:0000313" key="4">
    <source>
        <dbReference type="Proteomes" id="UP000287866"/>
    </source>
</evidence>
<evidence type="ECO:0000259" key="1">
    <source>
        <dbReference type="Pfam" id="PF00144"/>
    </source>
</evidence>
<dbReference type="InterPro" id="IPR001466">
    <property type="entry name" value="Beta-lactam-related"/>
</dbReference>
<dbReference type="SUPFAM" id="SSF56601">
    <property type="entry name" value="beta-lactamase/transpeptidase-like"/>
    <property type="match status" value="1"/>
</dbReference>
<name>A0A8T6R0G9_9MICO</name>
<feature type="domain" description="DUF7586" evidence="2">
    <location>
        <begin position="315"/>
        <end position="400"/>
    </location>
</feature>
<dbReference type="Pfam" id="PF00144">
    <property type="entry name" value="Beta-lactamase"/>
    <property type="match status" value="1"/>
</dbReference>
<gene>
    <name evidence="3" type="ORF">EPD83_003900</name>
</gene>
<feature type="non-terminal residue" evidence="3">
    <location>
        <position position="1"/>
    </location>
</feature>
<evidence type="ECO:0000259" key="2">
    <source>
        <dbReference type="Pfam" id="PF24491"/>
    </source>
</evidence>
<comment type="caution">
    <text evidence="3">The sequence shown here is derived from an EMBL/GenBank/DDBJ whole genome shotgun (WGS) entry which is preliminary data.</text>
</comment>
<proteinExistence type="predicted"/>
<dbReference type="Proteomes" id="UP000287866">
    <property type="component" value="Unassembled WGS sequence"/>
</dbReference>
<feature type="domain" description="Beta-lactamase-related" evidence="1">
    <location>
        <begin position="2"/>
        <end position="298"/>
    </location>
</feature>
<dbReference type="InterPro" id="IPR012338">
    <property type="entry name" value="Beta-lactam/transpept-like"/>
</dbReference>
<organism evidence="3 4">
    <name type="scientific">Phycicoccus flavus</name>
    <dbReference type="NCBI Taxonomy" id="2502783"/>
    <lineage>
        <taxon>Bacteria</taxon>
        <taxon>Bacillati</taxon>
        <taxon>Actinomycetota</taxon>
        <taxon>Actinomycetes</taxon>
        <taxon>Micrococcales</taxon>
        <taxon>Intrasporangiaceae</taxon>
        <taxon>Phycicoccus</taxon>
    </lineage>
</organism>
<dbReference type="AlphaFoldDB" id="A0A8T6R0G9"/>
<dbReference type="PANTHER" id="PTHR46825">
    <property type="entry name" value="D-ALANYL-D-ALANINE-CARBOXYPEPTIDASE/ENDOPEPTIDASE AMPH"/>
    <property type="match status" value="1"/>
</dbReference>
<dbReference type="Pfam" id="PF24491">
    <property type="entry name" value="DUF7586"/>
    <property type="match status" value="1"/>
</dbReference>
<reference evidence="3" key="1">
    <citation type="submission" date="2020-03" db="EMBL/GenBank/DDBJ databases">
        <title>Phycicoccus flavus sp. nov., a novel endophytic actinobacterium isolated from branch of Kandelia candel.</title>
        <authorList>
            <person name="Tuo L."/>
        </authorList>
    </citation>
    <scope>NUCLEOTIDE SEQUENCE</scope>
    <source>
        <strain evidence="3">CMS6Z-2</strain>
    </source>
</reference>
<accession>A0A8T6R0G9</accession>
<dbReference type="PANTHER" id="PTHR46825:SF7">
    <property type="entry name" value="D-ALANYL-D-ALANINE CARBOXYPEPTIDASE"/>
    <property type="match status" value="1"/>
</dbReference>
<keyword evidence="4" id="KW-1185">Reference proteome</keyword>
<dbReference type="EMBL" id="SAYU02000008">
    <property type="protein sequence ID" value="NHA67202.1"/>
    <property type="molecule type" value="Genomic_DNA"/>
</dbReference>
<sequence length="409" mass="44250">LWEAGVGTAEVGTDRPPTADDQFLVASNTKTFVATMVLQLRDEGRLDLQDRIADHLPGLAHDLTVRDGLSHVSGLQREPVGEVWVTLEHPDADALLAGAGDAERVLRPGEQWHYSNLVFALLGQVVARLDGRPWEQSLRARLLDPLGLTRTTVGFDGGPQAHGYYVPPWHDVPVPEPVLDLRATGPAGALASTATDLARWSGFVAGPDPDVLDPATMAEMARPRAVVDAEGWQRTMGLGFFLVRSPGGRVLVGHTGGMPGHVTGVFTDRESGVGAVVLMNASTPPDPAAFAAELVDLVLDRDPPEDEPWRPGTEVPEALAPLLGRWYAEGSPWDLVVRRGELEARSPAWPEHRPSWTFERLDDDTLRTTSGGERGELLRVVRGDDGGVDGLRWATYRMTRAPLGFGERG</sequence>
<evidence type="ECO:0000313" key="3">
    <source>
        <dbReference type="EMBL" id="NHA67202.1"/>
    </source>
</evidence>
<dbReference type="InterPro" id="IPR050491">
    <property type="entry name" value="AmpC-like"/>
</dbReference>
<dbReference type="Gene3D" id="3.40.710.10">
    <property type="entry name" value="DD-peptidase/beta-lactamase superfamily"/>
    <property type="match status" value="1"/>
</dbReference>
<dbReference type="InterPro" id="IPR056008">
    <property type="entry name" value="DUF7586"/>
</dbReference>
<protein>
    <submittedName>
        <fullName evidence="3">Beta-lactamase family protein</fullName>
    </submittedName>
</protein>